<dbReference type="GO" id="GO:0006893">
    <property type="term" value="P:Golgi to plasma membrane transport"/>
    <property type="evidence" value="ECO:0007669"/>
    <property type="project" value="TreeGrafter"/>
</dbReference>
<proteinExistence type="predicted"/>
<dbReference type="AlphaFoldDB" id="A0A6L2Q561"/>
<dbReference type="InterPro" id="IPR042045">
    <property type="entry name" value="EXOC6/Sec15_C_dom1"/>
</dbReference>
<dbReference type="GO" id="GO:0016020">
    <property type="term" value="C:membrane"/>
    <property type="evidence" value="ECO:0007669"/>
    <property type="project" value="TreeGrafter"/>
</dbReference>
<dbReference type="InterPro" id="IPR046361">
    <property type="entry name" value="EXOC6/Sec15_C"/>
</dbReference>
<dbReference type="PANTHER" id="PTHR12702:SF0">
    <property type="entry name" value="EXOCYST COMPLEX COMPONENT 6"/>
    <property type="match status" value="1"/>
</dbReference>
<evidence type="ECO:0000259" key="1">
    <source>
        <dbReference type="Pfam" id="PF04091"/>
    </source>
</evidence>
<evidence type="ECO:0000313" key="3">
    <source>
        <dbReference type="Proteomes" id="UP000502823"/>
    </source>
</evidence>
<dbReference type="GO" id="GO:0000145">
    <property type="term" value="C:exocyst"/>
    <property type="evidence" value="ECO:0007669"/>
    <property type="project" value="TreeGrafter"/>
</dbReference>
<sequence>VSSQAEYDNVVESFPYHDQGLEQMPFPKKFPFSPLTSKVYQEVKEFIYTCLKFSEDLSLR</sequence>
<dbReference type="InterPro" id="IPR007225">
    <property type="entry name" value="EXOC6/Sec15"/>
</dbReference>
<dbReference type="InParanoid" id="A0A6L2Q561"/>
<evidence type="ECO:0000313" key="2">
    <source>
        <dbReference type="EMBL" id="GFG36987.1"/>
    </source>
</evidence>
<reference evidence="3" key="1">
    <citation type="submission" date="2020-01" db="EMBL/GenBank/DDBJ databases">
        <title>Draft genome sequence of the Termite Coptotermes fromosanus.</title>
        <authorList>
            <person name="Itakura S."/>
            <person name="Yosikawa Y."/>
            <person name="Umezawa K."/>
        </authorList>
    </citation>
    <scope>NUCLEOTIDE SEQUENCE [LARGE SCALE GENOMIC DNA]</scope>
</reference>
<dbReference type="GO" id="GO:0090522">
    <property type="term" value="P:vesicle tethering involved in exocytosis"/>
    <property type="evidence" value="ECO:0007669"/>
    <property type="project" value="InterPro"/>
</dbReference>
<dbReference type="PANTHER" id="PTHR12702">
    <property type="entry name" value="SEC15"/>
    <property type="match status" value="1"/>
</dbReference>
<feature type="domain" description="Exocyst complex subunit EXOC6/Sec15 C-terminal" evidence="1">
    <location>
        <begin position="1"/>
        <end position="58"/>
    </location>
</feature>
<gene>
    <name evidence="2" type="ORF">Cfor_02113</name>
</gene>
<feature type="non-terminal residue" evidence="2">
    <location>
        <position position="1"/>
    </location>
</feature>
<comment type="caution">
    <text evidence="2">The sequence shown here is derived from an EMBL/GenBank/DDBJ whole genome shotgun (WGS) entry which is preliminary data.</text>
</comment>
<accession>A0A6L2Q561</accession>
<dbReference type="Proteomes" id="UP000502823">
    <property type="component" value="Unassembled WGS sequence"/>
</dbReference>
<dbReference type="Pfam" id="PF04091">
    <property type="entry name" value="Sec15_C"/>
    <property type="match status" value="1"/>
</dbReference>
<organism evidence="2 3">
    <name type="scientific">Coptotermes formosanus</name>
    <name type="common">Formosan subterranean termite</name>
    <dbReference type="NCBI Taxonomy" id="36987"/>
    <lineage>
        <taxon>Eukaryota</taxon>
        <taxon>Metazoa</taxon>
        <taxon>Ecdysozoa</taxon>
        <taxon>Arthropoda</taxon>
        <taxon>Hexapoda</taxon>
        <taxon>Insecta</taxon>
        <taxon>Pterygota</taxon>
        <taxon>Neoptera</taxon>
        <taxon>Polyneoptera</taxon>
        <taxon>Dictyoptera</taxon>
        <taxon>Blattodea</taxon>
        <taxon>Blattoidea</taxon>
        <taxon>Termitoidae</taxon>
        <taxon>Rhinotermitidae</taxon>
        <taxon>Coptotermes</taxon>
    </lineage>
</organism>
<protein>
    <recommendedName>
        <fullName evidence="1">Exocyst complex subunit EXOC6/Sec15 C-terminal domain-containing protein</fullName>
    </recommendedName>
</protein>
<dbReference type="Gene3D" id="1.10.357.30">
    <property type="entry name" value="Exocyst complex subunit Sec15 C-terminal domain, N-terminal subdomain"/>
    <property type="match status" value="1"/>
</dbReference>
<dbReference type="GO" id="GO:0006886">
    <property type="term" value="P:intracellular protein transport"/>
    <property type="evidence" value="ECO:0007669"/>
    <property type="project" value="InterPro"/>
</dbReference>
<keyword evidence="3" id="KW-1185">Reference proteome</keyword>
<name>A0A6L2Q561_COPFO</name>
<dbReference type="OrthoDB" id="10267033at2759"/>
<dbReference type="EMBL" id="BLKM01006330">
    <property type="protein sequence ID" value="GFG36987.1"/>
    <property type="molecule type" value="Genomic_DNA"/>
</dbReference>